<dbReference type="SMART" id="SM00155">
    <property type="entry name" value="PLDc"/>
    <property type="match status" value="2"/>
</dbReference>
<name>E0S9Y4_ENCIT</name>
<dbReference type="PROSITE" id="PS50035">
    <property type="entry name" value="PLD"/>
    <property type="match status" value="2"/>
</dbReference>
<sequence length="847" mass="97898">MEIPDKTSEDGIPRRSMESEFEDGNFVSKSACVYGGLLESVFMIPFRRLGFQSSAPVFPVLLDQIKVNVDSQSSSATKYTVNLSYGRQKWKINVGIVQLFSLNAYLHYRGVTDLRRDKPNICGEGQFRGVEEFLRTVLHRSRILDIGKVYDFFRISRYSFNGTKMFEDKFHVSIMDLNESRCRTSCYGVLEISGKIYVVSKRSHLVFVDYRNGYRDMNVLFYRRDLDVKYKADVFYSKITMVRDGRKYVIKSFRHDSVLQLFNEIQKGLEERRGSERLFSFSPVRRGSMINFYVDGKSYFWNLYETLHLARREVFIAGWWIYPTLYLRREYVGGKLDEKYRIDYVLKELAEEGIRIRILVYGEVFGALKMNSNHTCEFLSNLHKRIEVLRHPDSIGHAPIYWTHHEKLVVIDQRIAYVGGIDLAPGRYDTQEHSLFRTEWACGGLGTDRRKEEVFSKILELPWHDVQCKVVGGSAFDISQHFIERWNFVISKYDGEGGSARLLIPNEEFIEIEQTLGDLEVNRAFPKTQVLRSVGKWSLGYDEDSISRGYSEVIRNSKRFIYMENQFFITKCDLAPGYPENTIGRALVERIIQADRAKEEFKVYVVIPLCPIFDGGFMVGLTPAAEIVRIQSESISRGDTCLHQVLKRNGVDSGRYIVFMCLRKIHFDGKRIGQEQIYVHSKMIIADGTSAIVGSANLNDRSMLGNRDTEVALLVRDEREVVCKLLKRLLKEHLGAWEEDQNRYGPKDFLESWLLGNELDLASDDVFTRIVARARGNTEMFEKMFGNIKSYAGGHLNLYSVESDFIWEVLNGIKGHLVLFTDNFPVDREVGRSIFGIQALIPSVIYY</sequence>
<dbReference type="InterPro" id="IPR001736">
    <property type="entry name" value="PLipase_D/transphosphatidylase"/>
</dbReference>
<evidence type="ECO:0000259" key="7">
    <source>
        <dbReference type="PROSITE" id="PS50035"/>
    </source>
</evidence>
<proteinExistence type="inferred from homology"/>
<keyword evidence="5" id="KW-0443">Lipid metabolism</keyword>
<comment type="similarity">
    <text evidence="6">Belongs to the phospholipase D family.</text>
</comment>
<dbReference type="SUPFAM" id="SSF56024">
    <property type="entry name" value="Phospholipase D/nuclease"/>
    <property type="match status" value="2"/>
</dbReference>
<dbReference type="AlphaFoldDB" id="E0S9Y4"/>
<evidence type="ECO:0000256" key="6">
    <source>
        <dbReference type="PIRNR" id="PIRNR009376"/>
    </source>
</evidence>
<accession>E0S9Y4</accession>
<dbReference type="Pfam" id="PF13091">
    <property type="entry name" value="PLDc_2"/>
    <property type="match status" value="1"/>
</dbReference>
<reference evidence="8 9" key="2">
    <citation type="journal article" date="2012" name="Proc. Natl. Acad. Sci. U.S.A.">
        <title>Gain and loss of multiple functionally related, horizontally transferred genes in the reduced genomes of two microsporidian parasites.</title>
        <authorList>
            <person name="Pombert J.-F."/>
            <person name="Selman M."/>
            <person name="Burki F."/>
            <person name="Bardell F.T."/>
            <person name="Farinelli L."/>
            <person name="Solter L.F."/>
            <person name="Whitman D.W."/>
            <person name="Weiss L.M."/>
            <person name="Corradi N."/>
            <person name="Keeling P.J."/>
        </authorList>
    </citation>
    <scope>NUCLEOTIDE SEQUENCE [LARGE SCALE GENOMIC DNA]</scope>
    <source>
        <strain evidence="8 9">ATCC 50506</strain>
    </source>
</reference>
<dbReference type="Proteomes" id="UP000002313">
    <property type="component" value="Chromosome XI"/>
</dbReference>
<organism evidence="8 9">
    <name type="scientific">Encephalitozoon intestinalis (strain ATCC 50506)</name>
    <name type="common">Microsporidian parasite</name>
    <name type="synonym">Septata intestinalis</name>
    <dbReference type="NCBI Taxonomy" id="876142"/>
    <lineage>
        <taxon>Eukaryota</taxon>
        <taxon>Fungi</taxon>
        <taxon>Fungi incertae sedis</taxon>
        <taxon>Microsporidia</taxon>
        <taxon>Unikaryonidae</taxon>
        <taxon>Encephalitozoon</taxon>
    </lineage>
</organism>
<dbReference type="GO" id="GO:0006654">
    <property type="term" value="P:phosphatidic acid biosynthetic process"/>
    <property type="evidence" value="ECO:0007669"/>
    <property type="project" value="InterPro"/>
</dbReference>
<comment type="catalytic activity">
    <reaction evidence="1 6">
        <text>a 1,2-diacyl-sn-glycero-3-phosphocholine + H2O = a 1,2-diacyl-sn-glycero-3-phosphate + choline + H(+)</text>
        <dbReference type="Rhea" id="RHEA:14445"/>
        <dbReference type="ChEBI" id="CHEBI:15354"/>
        <dbReference type="ChEBI" id="CHEBI:15377"/>
        <dbReference type="ChEBI" id="CHEBI:15378"/>
        <dbReference type="ChEBI" id="CHEBI:57643"/>
        <dbReference type="ChEBI" id="CHEBI:58608"/>
        <dbReference type="EC" id="3.1.4.4"/>
    </reaction>
</comment>
<dbReference type="PANTHER" id="PTHR18896">
    <property type="entry name" value="PHOSPHOLIPASE D"/>
    <property type="match status" value="1"/>
</dbReference>
<evidence type="ECO:0000313" key="8">
    <source>
        <dbReference type="EMBL" id="ADM12606.1"/>
    </source>
</evidence>
<dbReference type="InterPro" id="IPR025202">
    <property type="entry name" value="PLD-like_dom"/>
</dbReference>
<dbReference type="Pfam" id="PF00614">
    <property type="entry name" value="PLDc"/>
    <property type="match status" value="1"/>
</dbReference>
<dbReference type="VEuPathDB" id="MicrosporidiaDB:Eint_111060"/>
<dbReference type="OrthoDB" id="14911at2759"/>
<dbReference type="Gene3D" id="3.30.870.10">
    <property type="entry name" value="Endonuclease Chain A"/>
    <property type="match status" value="2"/>
</dbReference>
<dbReference type="EMBL" id="CP001952">
    <property type="protein sequence ID" value="ADM12606.1"/>
    <property type="molecule type" value="Genomic_DNA"/>
</dbReference>
<evidence type="ECO:0000256" key="5">
    <source>
        <dbReference type="ARBA" id="ARBA00023098"/>
    </source>
</evidence>
<dbReference type="GO" id="GO:0009395">
    <property type="term" value="P:phospholipid catabolic process"/>
    <property type="evidence" value="ECO:0007669"/>
    <property type="project" value="TreeGrafter"/>
</dbReference>
<keyword evidence="9" id="KW-1185">Reference proteome</keyword>
<feature type="domain" description="PLD phosphodiesterase" evidence="7">
    <location>
        <begin position="400"/>
        <end position="427"/>
    </location>
</feature>
<evidence type="ECO:0000256" key="1">
    <source>
        <dbReference type="ARBA" id="ARBA00000798"/>
    </source>
</evidence>
<dbReference type="GO" id="GO:0035556">
    <property type="term" value="P:intracellular signal transduction"/>
    <property type="evidence" value="ECO:0007669"/>
    <property type="project" value="InterPro"/>
</dbReference>
<dbReference type="RefSeq" id="XP_003073966.1">
    <property type="nucleotide sequence ID" value="XM_003073920.1"/>
</dbReference>
<dbReference type="GO" id="GO:0004630">
    <property type="term" value="F:phospholipase D activity"/>
    <property type="evidence" value="ECO:0007669"/>
    <property type="project" value="UniProtKB-UniRule"/>
</dbReference>
<dbReference type="GeneID" id="9699674"/>
<dbReference type="HOGENOM" id="CLU_336498_0_0_1"/>
<evidence type="ECO:0000256" key="3">
    <source>
        <dbReference type="ARBA" id="ARBA00022801"/>
    </source>
</evidence>
<dbReference type="EC" id="3.1.4.4" evidence="6"/>
<feature type="domain" description="PLD phosphodiesterase" evidence="7">
    <location>
        <begin position="675"/>
        <end position="702"/>
    </location>
</feature>
<keyword evidence="2" id="KW-0677">Repeat</keyword>
<dbReference type="InterPro" id="IPR016555">
    <property type="entry name" value="PLipase_D_euk"/>
</dbReference>
<dbReference type="CDD" id="cd09141">
    <property type="entry name" value="PLDc_vPLD1_2_yPLD_like_2"/>
    <property type="match status" value="1"/>
</dbReference>
<evidence type="ECO:0000313" key="9">
    <source>
        <dbReference type="Proteomes" id="UP000002313"/>
    </source>
</evidence>
<keyword evidence="3 6" id="KW-0378">Hydrolase</keyword>
<dbReference type="PANTHER" id="PTHR18896:SF76">
    <property type="entry name" value="PHOSPHOLIPASE"/>
    <property type="match status" value="1"/>
</dbReference>
<reference evidence="8 9" key="1">
    <citation type="journal article" date="2010" name="Nat. Commun.">
        <title>The complete sequence of the smallest known nuclear genome from the microsporidian Encephalitozoon intestinalis.</title>
        <authorList>
            <person name="Corradi N."/>
            <person name="Pombert J.-F."/>
            <person name="Farinelli L."/>
            <person name="Didier E.S."/>
            <person name="Keeling P.J."/>
        </authorList>
    </citation>
    <scope>NUCLEOTIDE SEQUENCE [LARGE SCALE GENOMIC DNA]</scope>
    <source>
        <strain evidence="8 9">ATCC 50506</strain>
    </source>
</reference>
<protein>
    <recommendedName>
        <fullName evidence="6">Phospholipase</fullName>
        <ecNumber evidence="6">3.1.4.4</ecNumber>
    </recommendedName>
</protein>
<gene>
    <name evidence="8" type="ORF">Eint_111060</name>
</gene>
<dbReference type="PIRSF" id="PIRSF009376">
    <property type="entry name" value="Phospholipase_D_euk"/>
    <property type="match status" value="1"/>
</dbReference>
<evidence type="ECO:0000256" key="2">
    <source>
        <dbReference type="ARBA" id="ARBA00022737"/>
    </source>
</evidence>
<dbReference type="InterPro" id="IPR015679">
    <property type="entry name" value="PLipase_D_fam"/>
</dbReference>
<dbReference type="KEGG" id="ein:Eint_111060"/>
<evidence type="ECO:0000256" key="4">
    <source>
        <dbReference type="ARBA" id="ARBA00022963"/>
    </source>
</evidence>
<keyword evidence="4 6" id="KW-0442">Lipid degradation</keyword>